<comment type="similarity">
    <text evidence="1">Belongs to the methyltransferase superfamily. METL family.</text>
</comment>
<evidence type="ECO:0000256" key="2">
    <source>
        <dbReference type="ARBA" id="ARBA00022603"/>
    </source>
</evidence>
<feature type="binding site" evidence="6">
    <location>
        <position position="560"/>
    </location>
    <ligand>
        <name>S-adenosyl-L-methionine</name>
        <dbReference type="ChEBI" id="CHEBI:59789"/>
    </ligand>
</feature>
<evidence type="ECO:0000256" key="3">
    <source>
        <dbReference type="ARBA" id="ARBA00022679"/>
    </source>
</evidence>
<proteinExistence type="inferred from homology"/>
<feature type="active site" description="Nucleophile" evidence="6">
    <location>
        <position position="660"/>
    </location>
</feature>
<evidence type="ECO:0000259" key="7">
    <source>
        <dbReference type="PROSITE" id="PS51686"/>
    </source>
</evidence>
<evidence type="ECO:0000256" key="1">
    <source>
        <dbReference type="ARBA" id="ARBA00009725"/>
    </source>
</evidence>
<dbReference type="InterPro" id="IPR026113">
    <property type="entry name" value="METTL2/6/8-like"/>
</dbReference>
<dbReference type="PRINTS" id="PR02008">
    <property type="entry name" value="RCMTFAMILY"/>
</dbReference>
<dbReference type="InterPro" id="IPR001678">
    <property type="entry name" value="MeTrfase_RsmB-F_NOP2_dom"/>
</dbReference>
<keyword evidence="5 6" id="KW-0694">RNA-binding</keyword>
<reference evidence="8 9" key="1">
    <citation type="submission" date="2023-08" db="EMBL/GenBank/DDBJ databases">
        <title>A Necator americanus chromosomal reference genome.</title>
        <authorList>
            <person name="Ilik V."/>
            <person name="Petrzelkova K.J."/>
            <person name="Pardy F."/>
            <person name="Fuh T."/>
            <person name="Niatou-Singa F.S."/>
            <person name="Gouil Q."/>
            <person name="Baker L."/>
            <person name="Ritchie M.E."/>
            <person name="Jex A.R."/>
            <person name="Gazzola D."/>
            <person name="Li H."/>
            <person name="Toshio Fujiwara R."/>
            <person name="Zhan B."/>
            <person name="Aroian R.V."/>
            <person name="Pafco B."/>
            <person name="Schwarz E.M."/>
        </authorList>
    </citation>
    <scope>NUCLEOTIDE SEQUENCE [LARGE SCALE GENOMIC DNA]</scope>
    <source>
        <strain evidence="8 9">Aroian</strain>
        <tissue evidence="8">Whole animal</tissue>
    </source>
</reference>
<keyword evidence="3 6" id="KW-0808">Transferase</keyword>
<keyword evidence="2 6" id="KW-0489">Methyltransferase</keyword>
<accession>A0ABR1C431</accession>
<evidence type="ECO:0000256" key="4">
    <source>
        <dbReference type="ARBA" id="ARBA00022691"/>
    </source>
</evidence>
<comment type="caution">
    <text evidence="6">Lacks conserved residue(s) required for the propagation of feature annotation.</text>
</comment>
<feature type="domain" description="SAM-dependent MTase RsmB/NOP-type" evidence="7">
    <location>
        <begin position="425"/>
        <end position="729"/>
    </location>
</feature>
<dbReference type="InterPro" id="IPR029063">
    <property type="entry name" value="SAM-dependent_MTases_sf"/>
</dbReference>
<dbReference type="InterPro" id="IPR048889">
    <property type="entry name" value="NSUN5_RCM1_N"/>
</dbReference>
<evidence type="ECO:0000256" key="6">
    <source>
        <dbReference type="PROSITE-ProRule" id="PRU01023"/>
    </source>
</evidence>
<dbReference type="Gene3D" id="3.40.50.150">
    <property type="entry name" value="Vaccinia Virus protein VP39"/>
    <property type="match status" value="2"/>
</dbReference>
<dbReference type="PANTHER" id="PTHR22809:SF11">
    <property type="entry name" value="TRNA N(3)-METHYLCYTIDINE METHYLTRANSFERASE METTL2"/>
    <property type="match status" value="1"/>
</dbReference>
<protein>
    <recommendedName>
        <fullName evidence="7">SAM-dependent MTase RsmB/NOP-type domain-containing protein</fullName>
    </recommendedName>
</protein>
<dbReference type="Pfam" id="PF13489">
    <property type="entry name" value="Methyltransf_23"/>
    <property type="match status" value="1"/>
</dbReference>
<dbReference type="Pfam" id="PF21153">
    <property type="entry name" value="NSUN5_N"/>
    <property type="match status" value="1"/>
</dbReference>
<dbReference type="InterPro" id="IPR049560">
    <property type="entry name" value="MeTrfase_RsmB-F_NOP2_cat"/>
</dbReference>
<dbReference type="CDD" id="cd02440">
    <property type="entry name" value="AdoMet_MTases"/>
    <property type="match status" value="2"/>
</dbReference>
<dbReference type="InterPro" id="IPR023267">
    <property type="entry name" value="RCMT"/>
</dbReference>
<dbReference type="InterPro" id="IPR049561">
    <property type="entry name" value="NSUN5_7_fdxn-like"/>
</dbReference>
<dbReference type="PANTHER" id="PTHR22809">
    <property type="entry name" value="METHYLTRANSFERASE-RELATED"/>
    <property type="match status" value="1"/>
</dbReference>
<dbReference type="EMBL" id="JAVFWL010000002">
    <property type="protein sequence ID" value="KAK6732417.1"/>
    <property type="molecule type" value="Genomic_DNA"/>
</dbReference>
<evidence type="ECO:0000313" key="8">
    <source>
        <dbReference type="EMBL" id="KAK6732417.1"/>
    </source>
</evidence>
<feature type="binding site" evidence="6">
    <location>
        <position position="587"/>
    </location>
    <ligand>
        <name>S-adenosyl-L-methionine</name>
        <dbReference type="ChEBI" id="CHEBI:59789"/>
    </ligand>
</feature>
<organism evidence="8 9">
    <name type="scientific">Necator americanus</name>
    <name type="common">Human hookworm</name>
    <dbReference type="NCBI Taxonomy" id="51031"/>
    <lineage>
        <taxon>Eukaryota</taxon>
        <taxon>Metazoa</taxon>
        <taxon>Ecdysozoa</taxon>
        <taxon>Nematoda</taxon>
        <taxon>Chromadorea</taxon>
        <taxon>Rhabditida</taxon>
        <taxon>Rhabditina</taxon>
        <taxon>Rhabditomorpha</taxon>
        <taxon>Strongyloidea</taxon>
        <taxon>Ancylostomatidae</taxon>
        <taxon>Bunostominae</taxon>
        <taxon>Necator</taxon>
    </lineage>
</organism>
<gene>
    <name evidence="8" type="primary">Necator_chrII.g4455</name>
    <name evidence="8" type="ORF">RB195_016663</name>
</gene>
<keyword evidence="9" id="KW-1185">Reference proteome</keyword>
<dbReference type="Pfam" id="PF21148">
    <property type="entry name" value="NSUN5_fdxn-like"/>
    <property type="match status" value="1"/>
</dbReference>
<dbReference type="SUPFAM" id="SSF53335">
    <property type="entry name" value="S-adenosyl-L-methionine-dependent methyltransferases"/>
    <property type="match status" value="2"/>
</dbReference>
<feature type="binding site" evidence="6">
    <location>
        <position position="607"/>
    </location>
    <ligand>
        <name>S-adenosyl-L-methionine</name>
        <dbReference type="ChEBI" id="CHEBI:59789"/>
    </ligand>
</feature>
<evidence type="ECO:0000313" key="9">
    <source>
        <dbReference type="Proteomes" id="UP001303046"/>
    </source>
</evidence>
<dbReference type="Proteomes" id="UP001303046">
    <property type="component" value="Unassembled WGS sequence"/>
</dbReference>
<evidence type="ECO:0000256" key="5">
    <source>
        <dbReference type="ARBA" id="ARBA00022884"/>
    </source>
</evidence>
<keyword evidence="4 6" id="KW-0949">S-adenosyl-L-methionine</keyword>
<sequence>MANDILYHEVAEIIRSVLAKEQSVRKAVYGSEYKMRDDAASSIRNGEETVHEEPKCNPFGTRYLTDEDRVWEHNAWDNVNWSEEMEEHARKVVEIQKTQAIDYSKAKELVNEPAKQWDAFYSQHNNNFFKDRNWLLKEFPELDMNNYSGDSTVRVLEVGCGVGNTSLPLIQWDEHRRMFLYSCDYSDVAVQVLKQNDSYDSTRICGFVWDITQEAPVDAPAKDSLDYVVCIYVLSAIHPSKVRVAIDNLVALLKPGGMLLLKDYGRFDLTQLRFKKDRYIEENLYCRGDGTLVYFFTKDELDELLRAAGLVQQANFVDKRLIVNRAKQNKKSLLRLSCETLRFRSLFDEILKDPELHQIADDPEIKGDVNLAYVLLYEFLAGAGLGRASPRLRGVIYRHTKAIHDREKALAADGRGVAAIKESGQETESASLIPRYARINTLKWTKEEAIETLSSEDWNVIQISPEDDFAKRVGSMTEDEVLIDPHVENLLIFPHSNEFHRYWLVEQRYLILQDKASCLPAFLLDPPPGSQVFDTCAAPGMKTSHVASIIGGTGKVWAMDRSEERVGIMNQILEECGVENASVFHGDFLKTDVTDKKFSKVKYAIVDPPCSGSGMVKRLDELTGGNADKSRLEKLKNLQAMILKHALKFPKLQRAVYSTCSIHEEENEQVVDEVLLDTYVRQHFRLSPFVLPNWTHRGLGTYEFGNDCLRADPAKTLTNGFFVAVFKRISESAHAEEGRIKERKKKYGEVSDAADAIEKKDNDKKRRIEEVSRDEDACTALEMKKKKKSEQKRK</sequence>
<comment type="similarity">
    <text evidence="6">Belongs to the class I-like SAM-binding methyltransferase superfamily. RsmB/NOP family.</text>
</comment>
<dbReference type="PROSITE" id="PS51686">
    <property type="entry name" value="SAM_MT_RSMB_NOP"/>
    <property type="match status" value="1"/>
</dbReference>
<dbReference type="Pfam" id="PF01189">
    <property type="entry name" value="Methyltr_RsmB-F"/>
    <property type="match status" value="1"/>
</dbReference>
<comment type="caution">
    <text evidence="8">The sequence shown here is derived from an EMBL/GenBank/DDBJ whole genome shotgun (WGS) entry which is preliminary data.</text>
</comment>
<name>A0ABR1C431_NECAM</name>
<dbReference type="Gene3D" id="3.30.70.1170">
    <property type="entry name" value="Sun protein, domain 3"/>
    <property type="match status" value="1"/>
</dbReference>